<dbReference type="Gene3D" id="3.20.20.80">
    <property type="entry name" value="Glycosidases"/>
    <property type="match status" value="1"/>
</dbReference>
<evidence type="ECO:0000256" key="1">
    <source>
        <dbReference type="SAM" id="SignalP"/>
    </source>
</evidence>
<dbReference type="OrthoDB" id="9146353at2"/>
<reference evidence="3" key="1">
    <citation type="submission" date="2025-08" db="UniProtKB">
        <authorList>
            <consortium name="RefSeq"/>
        </authorList>
    </citation>
    <scope>IDENTIFICATION</scope>
</reference>
<proteinExistence type="predicted"/>
<name>A0A8B6X540_9BURK</name>
<accession>A0A8B6X540</accession>
<sequence>MFENAFRLTAVAAASLCLLALSACSGSGGDTSVSSSNLSSVASAQAVGRTVDPAINDVEVSDAGPMLDPKVKAASAAATTVDSTFAAYGEQWYPLRTQSLAVVPGSALDFSTALANYNSKSMCAAWMLPTAPMPSTAASASATVDELQRRGFNFVRLHLVEAGLMTVNATSNVQIDADKLDRLWRMVAELSKRNMGYSIDIISSANGYMAGGGTDNESATSQGDAKTLINTSDAFRTNWKTAVNKILGTTNPYLGKPMIKDTNLKMIVGVNENPMAFIAGFSGVFPSAYKPLWNNWLKTKYGTDTAWRTAWAKVSIGSTESLSNATINMPSYSSSKTQREADFAAFIAATEKATTTWQMNYLASLGYTGTYSQYNVRNSWMEAESRMPLSAISFNTYNDHPSAYGIGGSIKHTSLFDSMFGYMTKAAMLNQYGKPLYLTETSDVYWNKYRHEAGAVVGAIAAHQDWQGLCSFAYLTDATSYDTNAYYEHLRSMKSFMVWGDPINVANDRIATMLFRRGDVSKARYKVAYTLRPDEMNNYKYGATWMMSYSGHFLKRALVNGVELIDPSLTDGNKNWLGAAADKPAEIREPHRVADDLTPTVRAAYQGTSDPTWYEMAARIRETGKIDSSNKTDAPNGIIQSDTNQIYYDIPNQLIDIATPRSEVIVMGERSIAKQDFMNVSRSTPRVTIAAMSLDGADLVNSKRILLVHLSNVKGTNMKFADSAETTISDWGTFPMLVRGAKSDIQLKLSPTAGWKLYALDLSGKRIGQMWTGSVSGRLGVSLETNNQWIGPVFYYELVRE</sequence>
<keyword evidence="1" id="KW-0732">Signal</keyword>
<dbReference type="Proteomes" id="UP000675920">
    <property type="component" value="Unplaced"/>
</dbReference>
<dbReference type="InterPro" id="IPR017853">
    <property type="entry name" value="GH"/>
</dbReference>
<dbReference type="PROSITE" id="PS51257">
    <property type="entry name" value="PROKAR_LIPOPROTEIN"/>
    <property type="match status" value="1"/>
</dbReference>
<dbReference type="RefSeq" id="WP_028312033.1">
    <property type="nucleotide sequence ID" value="NZ_AXWS01000014.1"/>
</dbReference>
<organism evidence="2 3">
    <name type="scientific">Derxia gummosa DSM 723</name>
    <dbReference type="NCBI Taxonomy" id="1121388"/>
    <lineage>
        <taxon>Bacteria</taxon>
        <taxon>Pseudomonadati</taxon>
        <taxon>Pseudomonadota</taxon>
        <taxon>Betaproteobacteria</taxon>
        <taxon>Burkholderiales</taxon>
        <taxon>Alcaligenaceae</taxon>
        <taxon>Derxia</taxon>
    </lineage>
</organism>
<protein>
    <submittedName>
        <fullName evidence="3">Uncharacterized protein</fullName>
    </submittedName>
</protein>
<keyword evidence="2" id="KW-1185">Reference proteome</keyword>
<feature type="signal peptide" evidence="1">
    <location>
        <begin position="1"/>
        <end position="25"/>
    </location>
</feature>
<evidence type="ECO:0000313" key="3">
    <source>
        <dbReference type="RefSeq" id="WP_028312033.1"/>
    </source>
</evidence>
<dbReference type="AlphaFoldDB" id="A0A8B6X540"/>
<dbReference type="SUPFAM" id="SSF51445">
    <property type="entry name" value="(Trans)glycosidases"/>
    <property type="match status" value="1"/>
</dbReference>
<feature type="chain" id="PRO_5034733442" evidence="1">
    <location>
        <begin position="26"/>
        <end position="801"/>
    </location>
</feature>
<evidence type="ECO:0000313" key="2">
    <source>
        <dbReference type="Proteomes" id="UP000675920"/>
    </source>
</evidence>